<dbReference type="InterPro" id="IPR011010">
    <property type="entry name" value="DNA_brk_join_enz"/>
</dbReference>
<dbReference type="Pfam" id="PF13102">
    <property type="entry name" value="Phage_int_SAM_5"/>
    <property type="match status" value="1"/>
</dbReference>
<organism evidence="5 6">
    <name type="scientific">Spirosoma linguale (strain ATCC 33905 / DSM 74 / LMG 10896 / Claus 1)</name>
    <dbReference type="NCBI Taxonomy" id="504472"/>
    <lineage>
        <taxon>Bacteria</taxon>
        <taxon>Pseudomonadati</taxon>
        <taxon>Bacteroidota</taxon>
        <taxon>Cytophagia</taxon>
        <taxon>Cytophagales</taxon>
        <taxon>Cytophagaceae</taxon>
        <taxon>Spirosoma</taxon>
    </lineage>
</organism>
<dbReference type="STRING" id="504472.Slin_5336"/>
<evidence type="ECO:0000256" key="2">
    <source>
        <dbReference type="ARBA" id="ARBA00023125"/>
    </source>
</evidence>
<feature type="domain" description="Tyr recombinase" evidence="4">
    <location>
        <begin position="202"/>
        <end position="368"/>
    </location>
</feature>
<evidence type="ECO:0000256" key="3">
    <source>
        <dbReference type="ARBA" id="ARBA00023172"/>
    </source>
</evidence>
<dbReference type="Gene3D" id="1.10.150.130">
    <property type="match status" value="1"/>
</dbReference>
<dbReference type="GO" id="GO:0015074">
    <property type="term" value="P:DNA integration"/>
    <property type="evidence" value="ECO:0007669"/>
    <property type="project" value="InterPro"/>
</dbReference>
<evidence type="ECO:0000256" key="1">
    <source>
        <dbReference type="ARBA" id="ARBA00008857"/>
    </source>
</evidence>
<dbReference type="InterPro" id="IPR050090">
    <property type="entry name" value="Tyrosine_recombinase_XerCD"/>
</dbReference>
<dbReference type="PANTHER" id="PTHR30349">
    <property type="entry name" value="PHAGE INTEGRASE-RELATED"/>
    <property type="match status" value="1"/>
</dbReference>
<protein>
    <submittedName>
        <fullName evidence="5">Integrase family protein</fullName>
    </submittedName>
</protein>
<dbReference type="Proteomes" id="UP000002028">
    <property type="component" value="Chromosome"/>
</dbReference>
<dbReference type="GO" id="GO:0003677">
    <property type="term" value="F:DNA binding"/>
    <property type="evidence" value="ECO:0007669"/>
    <property type="project" value="UniProtKB-KW"/>
</dbReference>
<evidence type="ECO:0000313" key="5">
    <source>
        <dbReference type="EMBL" id="ADB41305.1"/>
    </source>
</evidence>
<dbReference type="Pfam" id="PF00589">
    <property type="entry name" value="Phage_integrase"/>
    <property type="match status" value="1"/>
</dbReference>
<dbReference type="CDD" id="cd01185">
    <property type="entry name" value="INTN1_C_like"/>
    <property type="match status" value="1"/>
</dbReference>
<dbReference type="AlphaFoldDB" id="D2QEW1"/>
<dbReference type="KEGG" id="sli:Slin_5336"/>
<dbReference type="InterPro" id="IPR035386">
    <property type="entry name" value="Arm-DNA-bind_5"/>
</dbReference>
<dbReference type="EMBL" id="CP001769">
    <property type="protein sequence ID" value="ADB41305.1"/>
    <property type="molecule type" value="Genomic_DNA"/>
</dbReference>
<reference evidence="5 6" key="1">
    <citation type="journal article" date="2010" name="Stand. Genomic Sci.">
        <title>Complete genome sequence of Spirosoma linguale type strain (1).</title>
        <authorList>
            <person name="Lail K."/>
            <person name="Sikorski J."/>
            <person name="Saunders E."/>
            <person name="Lapidus A."/>
            <person name="Glavina Del Rio T."/>
            <person name="Copeland A."/>
            <person name="Tice H."/>
            <person name="Cheng J.-F."/>
            <person name="Lucas S."/>
            <person name="Nolan M."/>
            <person name="Bruce D."/>
            <person name="Goodwin L."/>
            <person name="Pitluck S."/>
            <person name="Ivanova N."/>
            <person name="Mavromatis K."/>
            <person name="Ovchinnikova G."/>
            <person name="Pati A."/>
            <person name="Chen A."/>
            <person name="Palaniappan K."/>
            <person name="Land M."/>
            <person name="Hauser L."/>
            <person name="Chang Y.-J."/>
            <person name="Jeffries C.D."/>
            <person name="Chain P."/>
            <person name="Brettin T."/>
            <person name="Detter J.C."/>
            <person name="Schuetze A."/>
            <person name="Rohde M."/>
            <person name="Tindall B.J."/>
            <person name="Goeker M."/>
            <person name="Bristow J."/>
            <person name="Eisen J.A."/>
            <person name="Markowitz V."/>
            <person name="Hugenholtz P."/>
            <person name="Kyrpides N.C."/>
            <person name="Klenk H.-P."/>
            <person name="Chen F."/>
        </authorList>
    </citation>
    <scope>NUCLEOTIDE SEQUENCE [LARGE SCALE GENOMIC DNA]</scope>
    <source>
        <strain evidence="6">ATCC 33905 / DSM 74 / LMG 10896 / Claus 1</strain>
    </source>
</reference>
<dbReference type="RefSeq" id="WP_012929801.1">
    <property type="nucleotide sequence ID" value="NC_013730.1"/>
</dbReference>
<dbReference type="InterPro" id="IPR013762">
    <property type="entry name" value="Integrase-like_cat_sf"/>
</dbReference>
<dbReference type="SUPFAM" id="SSF56349">
    <property type="entry name" value="DNA breaking-rejoining enzymes"/>
    <property type="match status" value="1"/>
</dbReference>
<proteinExistence type="inferred from homology"/>
<keyword evidence="6" id="KW-1185">Reference proteome</keyword>
<dbReference type="GO" id="GO:0006310">
    <property type="term" value="P:DNA recombination"/>
    <property type="evidence" value="ECO:0007669"/>
    <property type="project" value="UniProtKB-KW"/>
</dbReference>
<dbReference type="InterPro" id="IPR025269">
    <property type="entry name" value="SAM-like_dom"/>
</dbReference>
<dbReference type="PROSITE" id="PS51898">
    <property type="entry name" value="TYR_RECOMBINASE"/>
    <property type="match status" value="1"/>
</dbReference>
<keyword evidence="3" id="KW-0233">DNA recombination</keyword>
<keyword evidence="2" id="KW-0238">DNA-binding</keyword>
<dbReference type="InterPro" id="IPR010998">
    <property type="entry name" value="Integrase_recombinase_N"/>
</dbReference>
<accession>D2QEW1</accession>
<sequence length="378" mass="43282">MKVTLREKPINDGKISLYLDFYPAISHPETGKDTRREFLGLYLFDKPRTELDRQHNKATKLLAQNICATRQLEVQAGNYGFLKKKVVAVDFLAYFKKQADIEKARDKGSRNNWNSAYLHLYNFTTGKLTVDEVTADFCKSFRDYLTTAKPLNVTKSAKKAIAHNSAKGYFVIFGTALNRAVDDKLFTINPNDTVKGLTRKETQREFLTLAELQSLAKTECDLPYLKRAALFSALTGLRYSDVAKLTWSEVYEDVNGSYIRFMQQKTEGVETLPLNETARILLAERSEGVVFPELLYSSWQNQKLSEWAHRSGIKRRITFHAFRHTFATLQLMEGTDLYTISKLLGHRNITTTQIYAKIVDTQKRAAVNRLSIEITDMN</sequence>
<dbReference type="Gene3D" id="1.10.443.10">
    <property type="entry name" value="Intergrase catalytic core"/>
    <property type="match status" value="1"/>
</dbReference>
<evidence type="ECO:0000259" key="4">
    <source>
        <dbReference type="PROSITE" id="PS51898"/>
    </source>
</evidence>
<comment type="similarity">
    <text evidence="1">Belongs to the 'phage' integrase family.</text>
</comment>
<dbReference type="InterPro" id="IPR002104">
    <property type="entry name" value="Integrase_catalytic"/>
</dbReference>
<gene>
    <name evidence="5" type="ordered locus">Slin_5336</name>
</gene>
<dbReference type="eggNOG" id="COG0582">
    <property type="taxonomic scope" value="Bacteria"/>
</dbReference>
<dbReference type="PANTHER" id="PTHR30349:SF64">
    <property type="entry name" value="PROPHAGE INTEGRASE INTD-RELATED"/>
    <property type="match status" value="1"/>
</dbReference>
<dbReference type="HOGENOM" id="CLU_033139_1_0_10"/>
<dbReference type="Pfam" id="PF17293">
    <property type="entry name" value="Arm-DNA-bind_5"/>
    <property type="match status" value="1"/>
</dbReference>
<name>D2QEW1_SPILD</name>
<evidence type="ECO:0000313" key="6">
    <source>
        <dbReference type="Proteomes" id="UP000002028"/>
    </source>
</evidence>